<comment type="caution">
    <text evidence="2">The sequence shown here is derived from an EMBL/GenBank/DDBJ whole genome shotgun (WGS) entry which is preliminary data.</text>
</comment>
<dbReference type="Pfam" id="PF00535">
    <property type="entry name" value="Glycos_transf_2"/>
    <property type="match status" value="1"/>
</dbReference>
<evidence type="ECO:0000313" key="2">
    <source>
        <dbReference type="EMBL" id="MBL1376560.1"/>
    </source>
</evidence>
<dbReference type="EMBL" id="JAERTZ010000012">
    <property type="protein sequence ID" value="MBL1376560.1"/>
    <property type="molecule type" value="Genomic_DNA"/>
</dbReference>
<feature type="domain" description="Glycosyltransferase 2-like" evidence="1">
    <location>
        <begin position="72"/>
        <end position="201"/>
    </location>
</feature>
<evidence type="ECO:0000259" key="1">
    <source>
        <dbReference type="Pfam" id="PF00535"/>
    </source>
</evidence>
<dbReference type="SUPFAM" id="SSF53448">
    <property type="entry name" value="Nucleotide-diphospho-sugar transferases"/>
    <property type="match status" value="1"/>
</dbReference>
<dbReference type="InterPro" id="IPR029044">
    <property type="entry name" value="Nucleotide-diphossugar_trans"/>
</dbReference>
<dbReference type="Proteomes" id="UP000638570">
    <property type="component" value="Unassembled WGS sequence"/>
</dbReference>
<dbReference type="InterPro" id="IPR001173">
    <property type="entry name" value="Glyco_trans_2-like"/>
</dbReference>
<keyword evidence="3" id="KW-1185">Reference proteome</keyword>
<organism evidence="2 3">
    <name type="scientific">Zobellella iuensis</name>
    <dbReference type="NCBI Taxonomy" id="2803811"/>
    <lineage>
        <taxon>Bacteria</taxon>
        <taxon>Pseudomonadati</taxon>
        <taxon>Pseudomonadota</taxon>
        <taxon>Gammaproteobacteria</taxon>
        <taxon>Aeromonadales</taxon>
        <taxon>Aeromonadaceae</taxon>
        <taxon>Zobellella</taxon>
    </lineage>
</organism>
<reference evidence="3" key="1">
    <citation type="submission" date="2021-01" db="EMBL/GenBank/DDBJ databases">
        <title>Genome public.</title>
        <authorList>
            <person name="Liu C."/>
            <person name="Sun Q."/>
        </authorList>
    </citation>
    <scope>NUCLEOTIDE SEQUENCE [LARGE SCALE GENOMIC DNA]</scope>
    <source>
        <strain evidence="3">CGMCC 1.18722</strain>
    </source>
</reference>
<name>A0ABS1QNZ4_9GAMM</name>
<sequence length="300" mass="34198">MRFVVLLKIKALIKKIPLSVFIYRLLSRSLHECRKRIKLRELKRKEGHDFYGNSDSNIIVSLTSFPARIEDVWITVETIFQQDYKPWKVVLVLSESEFSGRVLPDSIGKQVKRGLEIIWTDRNTRSYKKLLPVREAYPDAYIVTVDDDIIYEPWRLSGLMAAAKDNPDTVIGYRGWEILLKNGEIMPYALWSPAGKSTPRNRTLLTGVGGVLYPPHILNDDMLFDVDSALELAPTADDIWFWAVARCSGVPVFCLGHEGHMQIHHDDCGNSLSIVNVIGGRNEVQLDAVVKKYELMDLLN</sequence>
<dbReference type="CDD" id="cd00761">
    <property type="entry name" value="Glyco_tranf_GTA_type"/>
    <property type="match status" value="1"/>
</dbReference>
<accession>A0ABS1QNZ4</accession>
<evidence type="ECO:0000313" key="3">
    <source>
        <dbReference type="Proteomes" id="UP000638570"/>
    </source>
</evidence>
<protein>
    <submittedName>
        <fullName evidence="2">Glycosyltransferase family 2 protein</fullName>
    </submittedName>
</protein>
<proteinExistence type="predicted"/>
<gene>
    <name evidence="2" type="ORF">JKV55_04310</name>
</gene>